<dbReference type="EMBL" id="JBEYRS010000007">
    <property type="protein sequence ID" value="MEW2364058.1"/>
    <property type="molecule type" value="Genomic_DNA"/>
</dbReference>
<protein>
    <submittedName>
        <fullName evidence="1">Uncharacterized protein</fullName>
    </submittedName>
</protein>
<accession>A0ABV3LX87</accession>
<dbReference type="RefSeq" id="WP_359780079.1">
    <property type="nucleotide sequence ID" value="NZ_JBEYRR010000007.1"/>
</dbReference>
<organism evidence="1 2">
    <name type="scientific">Streptomyces huasconensis</name>
    <dbReference type="NCBI Taxonomy" id="1854574"/>
    <lineage>
        <taxon>Bacteria</taxon>
        <taxon>Bacillati</taxon>
        <taxon>Actinomycetota</taxon>
        <taxon>Actinomycetes</taxon>
        <taxon>Kitasatosporales</taxon>
        <taxon>Streptomycetaceae</taxon>
        <taxon>Streptomyces</taxon>
    </lineage>
</organism>
<evidence type="ECO:0000313" key="2">
    <source>
        <dbReference type="Proteomes" id="UP001553843"/>
    </source>
</evidence>
<dbReference type="Proteomes" id="UP001553843">
    <property type="component" value="Unassembled WGS sequence"/>
</dbReference>
<comment type="caution">
    <text evidence="1">The sequence shown here is derived from an EMBL/GenBank/DDBJ whole genome shotgun (WGS) entry which is preliminary data.</text>
</comment>
<name>A0ABV3LX87_9ACTN</name>
<evidence type="ECO:0000313" key="1">
    <source>
        <dbReference type="EMBL" id="MEW2364058.1"/>
    </source>
</evidence>
<reference evidence="1 2" key="1">
    <citation type="submission" date="2024-06" db="EMBL/GenBank/DDBJ databases">
        <title>The Natural Products Discovery Center: Release of the First 8490 Sequenced Strains for Exploring Actinobacteria Biosynthetic Diversity.</title>
        <authorList>
            <person name="Kalkreuter E."/>
            <person name="Kautsar S.A."/>
            <person name="Yang D."/>
            <person name="Bader C.D."/>
            <person name="Teijaro C.N."/>
            <person name="Fluegel L."/>
            <person name="Davis C.M."/>
            <person name="Simpson J.R."/>
            <person name="Lauterbach L."/>
            <person name="Steele A.D."/>
            <person name="Gui C."/>
            <person name="Meng S."/>
            <person name="Li G."/>
            <person name="Viehrig K."/>
            <person name="Ye F."/>
            <person name="Su P."/>
            <person name="Kiefer A.F."/>
            <person name="Nichols A."/>
            <person name="Cepeda A.J."/>
            <person name="Yan W."/>
            <person name="Fan B."/>
            <person name="Jiang Y."/>
            <person name="Adhikari A."/>
            <person name="Zheng C.-J."/>
            <person name="Schuster L."/>
            <person name="Cowan T.M."/>
            <person name="Smanski M.J."/>
            <person name="Chevrette M.G."/>
            <person name="De Carvalho L.P.S."/>
            <person name="Shen B."/>
        </authorList>
    </citation>
    <scope>NUCLEOTIDE SEQUENCE [LARGE SCALE GENOMIC DNA]</scope>
    <source>
        <strain evidence="1 2">NPDC047833</strain>
    </source>
</reference>
<gene>
    <name evidence="1" type="ORF">AB0887_19230</name>
</gene>
<sequence>MSDLYELQLALDFPDSLSAADLDVLRWHLGEGQDAVPDGAEDAEEYPLLSSRGPAQHIGGALVCDLCRSARGWALSARQEVHPDEFDDLHRLLAWLAARATTVGAVGHLRFYEAEVPDVLIAEAGSFRRVVLRPSGPAEGQLLPGALD</sequence>
<proteinExistence type="predicted"/>
<keyword evidence="2" id="KW-1185">Reference proteome</keyword>